<reference evidence="2" key="1">
    <citation type="submission" date="2017-01" db="EMBL/GenBank/DDBJ databases">
        <authorList>
            <person name="Wolfgang W.J."/>
            <person name="Cole J."/>
            <person name="Wroblewski D."/>
            <person name="Mcginnis J."/>
            <person name="Musser K.A."/>
        </authorList>
    </citation>
    <scope>NUCLEOTIDE SEQUENCE [LARGE SCALE GENOMIC DNA]</scope>
    <source>
        <strain evidence="2">DSM 19151</strain>
    </source>
</reference>
<organism evidence="1 2">
    <name type="scientific">Neisseria dentiae</name>
    <dbReference type="NCBI Taxonomy" id="194197"/>
    <lineage>
        <taxon>Bacteria</taxon>
        <taxon>Pseudomonadati</taxon>
        <taxon>Pseudomonadota</taxon>
        <taxon>Betaproteobacteria</taxon>
        <taxon>Neisseriales</taxon>
        <taxon>Neisseriaceae</taxon>
        <taxon>Neisseria</taxon>
    </lineage>
</organism>
<gene>
    <name evidence="1" type="ORF">BWD09_07160</name>
</gene>
<evidence type="ECO:0000313" key="2">
    <source>
        <dbReference type="Proteomes" id="UP000193118"/>
    </source>
</evidence>
<dbReference type="AlphaFoldDB" id="A0A1X3D9F6"/>
<protein>
    <submittedName>
        <fullName evidence="1">Uncharacterized protein</fullName>
    </submittedName>
</protein>
<dbReference type="EMBL" id="MTBO01000015">
    <property type="protein sequence ID" value="OSI16533.1"/>
    <property type="molecule type" value="Genomic_DNA"/>
</dbReference>
<proteinExistence type="predicted"/>
<dbReference type="Proteomes" id="UP000193118">
    <property type="component" value="Unassembled WGS sequence"/>
</dbReference>
<keyword evidence="2" id="KW-1185">Reference proteome</keyword>
<comment type="caution">
    <text evidence="1">The sequence shown here is derived from an EMBL/GenBank/DDBJ whole genome shotgun (WGS) entry which is preliminary data.</text>
</comment>
<evidence type="ECO:0000313" key="1">
    <source>
        <dbReference type="EMBL" id="OSI16533.1"/>
    </source>
</evidence>
<sequence>MVFGVAVIAGKCSAESVGSKIKEDAASYYALISPQPKDNTKERMRAAENAAIEAQLTALKQYEQTDFEWVRGDAEAYK</sequence>
<accession>A0A1X3D9F6</accession>
<dbReference type="STRING" id="194197.BWD09_07160"/>
<name>A0A1X3D9F6_9NEIS</name>